<keyword evidence="3" id="KW-1185">Reference proteome</keyword>
<evidence type="ECO:0000313" key="3">
    <source>
        <dbReference type="Proteomes" id="UP000245391"/>
    </source>
</evidence>
<dbReference type="OrthoDB" id="1359280at2"/>
<feature type="transmembrane region" description="Helical" evidence="1">
    <location>
        <begin position="68"/>
        <end position="85"/>
    </location>
</feature>
<gene>
    <name evidence="2" type="ORF">DF947_11980</name>
</gene>
<name>A0A317EZT6_9SPHI</name>
<dbReference type="EMBL" id="QGNY01000004">
    <property type="protein sequence ID" value="PWS31317.1"/>
    <property type="molecule type" value="Genomic_DNA"/>
</dbReference>
<keyword evidence="1" id="KW-0812">Transmembrane</keyword>
<sequence length="120" mass="13157">MIRKILGVIIGYAIFVVSSLLLFKISGQKPHADATNLFIFFTAIYGALFSIFAGYITQAISRARKLNVNYILAIIIAGFAGYSLFKSDGNHWTQILAIAFFAPISIIGGIFGKSINYNNK</sequence>
<evidence type="ECO:0000256" key="1">
    <source>
        <dbReference type="SAM" id="Phobius"/>
    </source>
</evidence>
<keyword evidence="1" id="KW-0472">Membrane</keyword>
<proteinExistence type="predicted"/>
<feature type="transmembrane region" description="Helical" evidence="1">
    <location>
        <begin position="91"/>
        <end position="111"/>
    </location>
</feature>
<feature type="transmembrane region" description="Helical" evidence="1">
    <location>
        <begin position="5"/>
        <end position="25"/>
    </location>
</feature>
<dbReference type="Proteomes" id="UP000245391">
    <property type="component" value="Unassembled WGS sequence"/>
</dbReference>
<accession>A0A317EZT6</accession>
<evidence type="ECO:0008006" key="4">
    <source>
        <dbReference type="Google" id="ProtNLM"/>
    </source>
</evidence>
<reference evidence="3" key="1">
    <citation type="submission" date="2018-05" db="EMBL/GenBank/DDBJ databases">
        <title>Pedobacter paludis sp. nov., isolated from wetland soil.</title>
        <authorList>
            <person name="Zhang Y."/>
        </authorList>
    </citation>
    <scope>NUCLEOTIDE SEQUENCE [LARGE SCALE GENOMIC DNA]</scope>
    <source>
        <strain evidence="3">R-8</strain>
    </source>
</reference>
<organism evidence="2 3">
    <name type="scientific">Pedobacter paludis</name>
    <dbReference type="NCBI Taxonomy" id="2203212"/>
    <lineage>
        <taxon>Bacteria</taxon>
        <taxon>Pseudomonadati</taxon>
        <taxon>Bacteroidota</taxon>
        <taxon>Sphingobacteriia</taxon>
        <taxon>Sphingobacteriales</taxon>
        <taxon>Sphingobacteriaceae</taxon>
        <taxon>Pedobacter</taxon>
    </lineage>
</organism>
<comment type="caution">
    <text evidence="2">The sequence shown here is derived from an EMBL/GenBank/DDBJ whole genome shotgun (WGS) entry which is preliminary data.</text>
</comment>
<keyword evidence="1" id="KW-1133">Transmembrane helix</keyword>
<dbReference type="AlphaFoldDB" id="A0A317EZT6"/>
<dbReference type="RefSeq" id="WP_109930084.1">
    <property type="nucleotide sequence ID" value="NZ_QGNY01000004.1"/>
</dbReference>
<protein>
    <recommendedName>
        <fullName evidence="4">TIGR04086 family membrane protein</fullName>
    </recommendedName>
</protein>
<feature type="transmembrane region" description="Helical" evidence="1">
    <location>
        <begin position="37"/>
        <end position="56"/>
    </location>
</feature>
<evidence type="ECO:0000313" key="2">
    <source>
        <dbReference type="EMBL" id="PWS31317.1"/>
    </source>
</evidence>